<feature type="transmembrane region" description="Helical" evidence="2">
    <location>
        <begin position="223"/>
        <end position="248"/>
    </location>
</feature>
<gene>
    <name evidence="3" type="ORF">CAUS1442_LOCUS7999</name>
</gene>
<feature type="region of interest" description="Disordered" evidence="1">
    <location>
        <begin position="64"/>
        <end position="105"/>
    </location>
</feature>
<dbReference type="AlphaFoldDB" id="A0A7R9ZNK5"/>
<keyword evidence="2" id="KW-0812">Transmembrane</keyword>
<keyword evidence="2" id="KW-1133">Transmembrane helix</keyword>
<feature type="region of interest" description="Disordered" evidence="1">
    <location>
        <begin position="130"/>
        <end position="161"/>
    </location>
</feature>
<evidence type="ECO:0000313" key="3">
    <source>
        <dbReference type="EMBL" id="CAD8335871.1"/>
    </source>
</evidence>
<feature type="compositionally biased region" description="Polar residues" evidence="1">
    <location>
        <begin position="12"/>
        <end position="21"/>
    </location>
</feature>
<accession>A0A7R9ZNK5</accession>
<feature type="compositionally biased region" description="Low complexity" evidence="1">
    <location>
        <begin position="66"/>
        <end position="102"/>
    </location>
</feature>
<feature type="compositionally biased region" description="Low complexity" evidence="1">
    <location>
        <begin position="133"/>
        <end position="150"/>
    </location>
</feature>
<dbReference type="EMBL" id="HBEF01012716">
    <property type="protein sequence ID" value="CAD8335871.1"/>
    <property type="molecule type" value="Transcribed_RNA"/>
</dbReference>
<feature type="compositionally biased region" description="Low complexity" evidence="1">
    <location>
        <begin position="22"/>
        <end position="43"/>
    </location>
</feature>
<evidence type="ECO:0000256" key="1">
    <source>
        <dbReference type="SAM" id="MobiDB-lite"/>
    </source>
</evidence>
<reference evidence="3" key="1">
    <citation type="submission" date="2021-01" db="EMBL/GenBank/DDBJ databases">
        <authorList>
            <person name="Corre E."/>
            <person name="Pelletier E."/>
            <person name="Niang G."/>
            <person name="Scheremetjew M."/>
            <person name="Finn R."/>
            <person name="Kale V."/>
            <person name="Holt S."/>
            <person name="Cochrane G."/>
            <person name="Meng A."/>
            <person name="Brown T."/>
            <person name="Cohen L."/>
        </authorList>
    </citation>
    <scope>NUCLEOTIDE SEQUENCE</scope>
    <source>
        <strain evidence="3">CCMP3328</strain>
    </source>
</reference>
<name>A0A7R9ZNK5_9STRA</name>
<keyword evidence="2" id="KW-0472">Membrane</keyword>
<evidence type="ECO:0000256" key="2">
    <source>
        <dbReference type="SAM" id="Phobius"/>
    </source>
</evidence>
<organism evidence="3">
    <name type="scientific">Craspedostauros australis</name>
    <dbReference type="NCBI Taxonomy" id="1486917"/>
    <lineage>
        <taxon>Eukaryota</taxon>
        <taxon>Sar</taxon>
        <taxon>Stramenopiles</taxon>
        <taxon>Ochrophyta</taxon>
        <taxon>Bacillariophyta</taxon>
        <taxon>Bacillariophyceae</taxon>
        <taxon>Bacillariophycidae</taxon>
        <taxon>Naviculales</taxon>
        <taxon>Naviculaceae</taxon>
        <taxon>Craspedostauros</taxon>
    </lineage>
</organism>
<protein>
    <submittedName>
        <fullName evidence="3">Uncharacterized protein</fullName>
    </submittedName>
</protein>
<proteinExistence type="predicted"/>
<feature type="region of interest" description="Disordered" evidence="1">
    <location>
        <begin position="1"/>
        <end position="50"/>
    </location>
</feature>
<sequence length="263" mass="28724">MNREEHMENGVVSGSASDTMPSNNNDSNNNDSDNNDSDNNNNNQRAPRHSPTKVLLAEQRRQRQFPNAITNATATTNTTSTPSTMMNSSGPNSHPQHQNQHQPPRDAATIAMQTIVLAEAQQNDVELQANTQRSHNSNSNDNSSRSNSHSNGDDNAEYMHTKTTPAPIDADIYNSHVEPHAFFTKPVDGINDSAFDVNVSVSNTNVTSDSLSNQQKQTHGSRAAWRFVVVSALLMFIAAVVTTLILVAEKTEDNDLDEDEASP</sequence>